<reference evidence="1" key="1">
    <citation type="submission" date="2019-08" db="EMBL/GenBank/DDBJ databases">
        <authorList>
            <person name="Kucharzyk K."/>
            <person name="Murdoch R.W."/>
            <person name="Higgins S."/>
            <person name="Loffler F."/>
        </authorList>
    </citation>
    <scope>NUCLEOTIDE SEQUENCE</scope>
</reference>
<dbReference type="EMBL" id="VSSQ01015459">
    <property type="protein sequence ID" value="MPM55833.1"/>
    <property type="molecule type" value="Genomic_DNA"/>
</dbReference>
<evidence type="ECO:0000313" key="1">
    <source>
        <dbReference type="EMBL" id="MPM55833.1"/>
    </source>
</evidence>
<dbReference type="AlphaFoldDB" id="A0A645AY84"/>
<name>A0A645AY84_9ZZZZ</name>
<protein>
    <submittedName>
        <fullName evidence="1">Uncharacterized protein</fullName>
    </submittedName>
</protein>
<organism evidence="1">
    <name type="scientific">bioreactor metagenome</name>
    <dbReference type="NCBI Taxonomy" id="1076179"/>
    <lineage>
        <taxon>unclassified sequences</taxon>
        <taxon>metagenomes</taxon>
        <taxon>ecological metagenomes</taxon>
    </lineage>
</organism>
<gene>
    <name evidence="1" type="ORF">SDC9_102630</name>
</gene>
<dbReference type="Gene3D" id="3.20.20.80">
    <property type="entry name" value="Glycosidases"/>
    <property type="match status" value="1"/>
</dbReference>
<accession>A0A645AY84</accession>
<comment type="caution">
    <text evidence="1">The sequence shown here is derived from an EMBL/GenBank/DDBJ whole genome shotgun (WGS) entry which is preliminary data.</text>
</comment>
<sequence length="522" mass="59346">MLLLFDPEVQAYVKDWMRAFYTRPNRYTGKSLFEDPQFVLLGIVNEIAYHYHPKGLVSLNRYYTDKLRPRFQEYLKRNKLPDQELDLSLNGDASAKFWNEVVADAYRMWSAYARELGYKGVISGSNVGENFFHTQPSLAGDFMDAHLYWGFAPWNIGNARILSGDRWSPLLKKPGNESGEREKYTKDLFARFSLASVAGKPLLSSEHRTSKGGATVNLGDNPMQYNEYRAVGLPLFSVVHAFQDWDGFYLFASQGTEQLNQYERMGHILDVRHDTAYLATFPLASWLLRGGAVAPAKERVLLKITEKDILSTKKSPSFFSDVMFNIPEQHRLELAYPGTSYNPKNYGKIYNYADSRDLKLGSPAPVIKADTGEFHRNWEEGYWVLNTPSAQGVEGFFDKTRKFDFTDMTLDMASPFGVCFLASPGRPKISEAKRMMFLAVGECSNTIAPGTDLKPNGWWLKGGAPVVLKPVAGTLQMKEGRFDVWILGEHGERKSKVAENTAKFDFNTGRDKTVWYELERNM</sequence>
<dbReference type="InterPro" id="IPR017853">
    <property type="entry name" value="GH"/>
</dbReference>
<dbReference type="SUPFAM" id="SSF51445">
    <property type="entry name" value="(Trans)glycosidases"/>
    <property type="match status" value="1"/>
</dbReference>
<proteinExistence type="predicted"/>